<proteinExistence type="predicted"/>
<feature type="compositionally biased region" description="Pro residues" evidence="1">
    <location>
        <begin position="170"/>
        <end position="191"/>
    </location>
</feature>
<organism evidence="2 3">
    <name type="scientific">Bugula neritina</name>
    <name type="common">Brown bryozoan</name>
    <name type="synonym">Sertularia neritina</name>
    <dbReference type="NCBI Taxonomy" id="10212"/>
    <lineage>
        <taxon>Eukaryota</taxon>
        <taxon>Metazoa</taxon>
        <taxon>Spiralia</taxon>
        <taxon>Lophotrochozoa</taxon>
        <taxon>Bryozoa</taxon>
        <taxon>Gymnolaemata</taxon>
        <taxon>Cheilostomatida</taxon>
        <taxon>Flustrina</taxon>
        <taxon>Buguloidea</taxon>
        <taxon>Bugulidae</taxon>
        <taxon>Bugula</taxon>
    </lineage>
</organism>
<comment type="caution">
    <text evidence="2">The sequence shown here is derived from an EMBL/GenBank/DDBJ whole genome shotgun (WGS) entry which is preliminary data.</text>
</comment>
<name>A0A7J7K7W5_BUGNE</name>
<sequence length="209" mass="22952">MRNRILFPINKLVSSTVYGVERGLLLESDVPQRWTAELRDHMGGLFPFPFMSLVLAQFMPEDDETFICPQCELRVRNTDPLQGYVSPVEYHISQSPNCPLALTLHDIPGFYPPLDFAVDDAHHVHSQLLDKLATIISLWTGNNSEKVLSLFVSGWLNKSAVPVKEGDTLPVPPSAVPPSATPPSATPPPAGPQDEVKANQVGAVIYSKD</sequence>
<feature type="region of interest" description="Disordered" evidence="1">
    <location>
        <begin position="167"/>
        <end position="196"/>
    </location>
</feature>
<evidence type="ECO:0000313" key="2">
    <source>
        <dbReference type="EMBL" id="KAF6033656.1"/>
    </source>
</evidence>
<dbReference type="EMBL" id="VXIV02001270">
    <property type="protein sequence ID" value="KAF6033656.1"/>
    <property type="molecule type" value="Genomic_DNA"/>
</dbReference>
<gene>
    <name evidence="2" type="ORF">EB796_008039</name>
</gene>
<protein>
    <submittedName>
        <fullName evidence="2">Uncharacterized protein</fullName>
    </submittedName>
</protein>
<evidence type="ECO:0000313" key="3">
    <source>
        <dbReference type="Proteomes" id="UP000593567"/>
    </source>
</evidence>
<dbReference type="AlphaFoldDB" id="A0A7J7K7W5"/>
<keyword evidence="3" id="KW-1185">Reference proteome</keyword>
<accession>A0A7J7K7W5</accession>
<evidence type="ECO:0000256" key="1">
    <source>
        <dbReference type="SAM" id="MobiDB-lite"/>
    </source>
</evidence>
<reference evidence="2" key="1">
    <citation type="submission" date="2020-06" db="EMBL/GenBank/DDBJ databases">
        <title>Draft genome of Bugula neritina, a colonial animal packing powerful symbionts and potential medicines.</title>
        <authorList>
            <person name="Rayko M."/>
        </authorList>
    </citation>
    <scope>NUCLEOTIDE SEQUENCE [LARGE SCALE GENOMIC DNA]</scope>
    <source>
        <strain evidence="2">Kwan_BN1</strain>
    </source>
</reference>
<dbReference type="Proteomes" id="UP000593567">
    <property type="component" value="Unassembled WGS sequence"/>
</dbReference>